<dbReference type="Pfam" id="PF00436">
    <property type="entry name" value="SSB"/>
    <property type="match status" value="1"/>
</dbReference>
<dbReference type="HAMAP" id="MF_00984">
    <property type="entry name" value="SSB"/>
    <property type="match status" value="1"/>
</dbReference>
<evidence type="ECO:0000256" key="1">
    <source>
        <dbReference type="ARBA" id="ARBA00023125"/>
    </source>
</evidence>
<dbReference type="EMBL" id="LCMA01000025">
    <property type="protein sequence ID" value="KKU25582.1"/>
    <property type="molecule type" value="Genomic_DNA"/>
</dbReference>
<comment type="caution">
    <text evidence="2">Lacks conserved residue(s) required for the propagation of feature annotation.</text>
</comment>
<gene>
    <name evidence="5" type="ORF">UX39_C0025G0022</name>
</gene>
<dbReference type="InterPro" id="IPR012340">
    <property type="entry name" value="NA-bd_OB-fold"/>
</dbReference>
<evidence type="ECO:0000256" key="4">
    <source>
        <dbReference type="SAM" id="MobiDB-lite"/>
    </source>
</evidence>
<dbReference type="NCBIfam" id="TIGR00621">
    <property type="entry name" value="ssb"/>
    <property type="match status" value="1"/>
</dbReference>
<dbReference type="PROSITE" id="PS50935">
    <property type="entry name" value="SSB"/>
    <property type="match status" value="1"/>
</dbReference>
<dbReference type="GO" id="GO:0009295">
    <property type="term" value="C:nucleoid"/>
    <property type="evidence" value="ECO:0007669"/>
    <property type="project" value="TreeGrafter"/>
</dbReference>
<proteinExistence type="inferred from homology"/>
<accession>A0A0G1NYY3</accession>
<dbReference type="PANTHER" id="PTHR10302:SF27">
    <property type="entry name" value="SINGLE-STRANDED DNA-BINDING PROTEIN"/>
    <property type="match status" value="1"/>
</dbReference>
<protein>
    <recommendedName>
        <fullName evidence="2 3">Single-stranded DNA-binding protein</fullName>
        <shortName evidence="2">SSB</shortName>
    </recommendedName>
</protein>
<sequence>MYINKAFLYGNLTKDPELKSLPSGTQVASFGLATNRVYKDKDGAKQEAVDFHNIVIFGKQAEVAAQYLKKGRPVFIEGRIQNRSWDGQDGQKKYRSEVVVERFQFGPSVGQGSGNYQKSAAGVASPSELRAADKSESPGGIEYPTEEINPEDIPF</sequence>
<dbReference type="GO" id="GO:0006260">
    <property type="term" value="P:DNA replication"/>
    <property type="evidence" value="ECO:0007669"/>
    <property type="project" value="InterPro"/>
</dbReference>
<dbReference type="AlphaFoldDB" id="A0A0G1NYY3"/>
<feature type="region of interest" description="Disordered" evidence="4">
    <location>
        <begin position="107"/>
        <end position="155"/>
    </location>
</feature>
<dbReference type="PANTHER" id="PTHR10302">
    <property type="entry name" value="SINGLE-STRANDED DNA-BINDING PROTEIN"/>
    <property type="match status" value="1"/>
</dbReference>
<dbReference type="GO" id="GO:0003697">
    <property type="term" value="F:single-stranded DNA binding"/>
    <property type="evidence" value="ECO:0007669"/>
    <property type="project" value="UniProtKB-UniRule"/>
</dbReference>
<keyword evidence="1 2" id="KW-0238">DNA-binding</keyword>
<evidence type="ECO:0000256" key="3">
    <source>
        <dbReference type="PIRNR" id="PIRNR002070"/>
    </source>
</evidence>
<dbReference type="Gene3D" id="2.40.50.140">
    <property type="entry name" value="Nucleic acid-binding proteins"/>
    <property type="match status" value="1"/>
</dbReference>
<dbReference type="InterPro" id="IPR011344">
    <property type="entry name" value="ssDNA-bd"/>
</dbReference>
<evidence type="ECO:0000313" key="6">
    <source>
        <dbReference type="Proteomes" id="UP000034175"/>
    </source>
</evidence>
<dbReference type="SUPFAM" id="SSF50249">
    <property type="entry name" value="Nucleic acid-binding proteins"/>
    <property type="match status" value="1"/>
</dbReference>
<evidence type="ECO:0000313" key="5">
    <source>
        <dbReference type="EMBL" id="KKU25582.1"/>
    </source>
</evidence>
<name>A0A0G1NYY3_9BACT</name>
<dbReference type="PIRSF" id="PIRSF002070">
    <property type="entry name" value="SSB"/>
    <property type="match status" value="1"/>
</dbReference>
<dbReference type="InterPro" id="IPR000424">
    <property type="entry name" value="Primosome_PriB/ssb"/>
</dbReference>
<feature type="compositionally biased region" description="Acidic residues" evidence="4">
    <location>
        <begin position="144"/>
        <end position="155"/>
    </location>
</feature>
<organism evidence="5 6">
    <name type="scientific">Candidatus Magasanikbacteria bacterium GW2011_GWA2_46_17</name>
    <dbReference type="NCBI Taxonomy" id="1619042"/>
    <lineage>
        <taxon>Bacteria</taxon>
        <taxon>Candidatus Magasanikiibacteriota</taxon>
    </lineage>
</organism>
<dbReference type="CDD" id="cd04496">
    <property type="entry name" value="SSB_OBF"/>
    <property type="match status" value="1"/>
</dbReference>
<dbReference type="PATRIC" id="fig|1619042.3.peg.608"/>
<comment type="caution">
    <text evidence="5">The sequence shown here is derived from an EMBL/GenBank/DDBJ whole genome shotgun (WGS) entry which is preliminary data.</text>
</comment>
<evidence type="ECO:0000256" key="2">
    <source>
        <dbReference type="HAMAP-Rule" id="MF_00984"/>
    </source>
</evidence>
<comment type="subunit">
    <text evidence="2">Homotetramer.</text>
</comment>
<dbReference type="Proteomes" id="UP000034175">
    <property type="component" value="Unassembled WGS sequence"/>
</dbReference>
<reference evidence="5 6" key="1">
    <citation type="journal article" date="2015" name="Nature">
        <title>rRNA introns, odd ribosomes, and small enigmatic genomes across a large radiation of phyla.</title>
        <authorList>
            <person name="Brown C.T."/>
            <person name="Hug L.A."/>
            <person name="Thomas B.C."/>
            <person name="Sharon I."/>
            <person name="Castelle C.J."/>
            <person name="Singh A."/>
            <person name="Wilkins M.J."/>
            <person name="Williams K.H."/>
            <person name="Banfield J.F."/>
        </authorList>
    </citation>
    <scope>NUCLEOTIDE SEQUENCE [LARGE SCALE GENOMIC DNA]</scope>
</reference>